<sequence>MAAKAFSAQASLGPMPSPPWLLELPVSLRTEKTRQRRWRNDLMTMAALPVVRSCFRRRKAFIWPALVCGPPAVAEVDLADMSRGMLGGDRDIYYPEWFLGEWEATTELVAVELPQGESDKDALKQRQIVGTEKAVEQYPQKYIEFDSKIIADRAYNMRSYICGTGGGPRALESVEWDPRSPNVSSVTIKRDGLSIKTETRVKKRTVAVPEGRTDLFNSSEVFLQEVSGSADGDKVTPIRCVNKFKRNNSEILVLQRLEIFARYDGNNPEVLNLERPSLVYKYKGVLRRL</sequence>
<dbReference type="EMBL" id="CAXAMM010002110">
    <property type="protein sequence ID" value="CAK8994737.1"/>
    <property type="molecule type" value="Genomic_DNA"/>
</dbReference>
<dbReference type="InterPro" id="IPR049213">
    <property type="entry name" value="DUF6816"/>
</dbReference>
<comment type="caution">
    <text evidence="2">The sequence shown here is derived from an EMBL/GenBank/DDBJ whole genome shotgun (WGS) entry which is preliminary data.</text>
</comment>
<evidence type="ECO:0000259" key="1">
    <source>
        <dbReference type="Pfam" id="PF20670"/>
    </source>
</evidence>
<organism evidence="2 3">
    <name type="scientific">Durusdinium trenchii</name>
    <dbReference type="NCBI Taxonomy" id="1381693"/>
    <lineage>
        <taxon>Eukaryota</taxon>
        <taxon>Sar</taxon>
        <taxon>Alveolata</taxon>
        <taxon>Dinophyceae</taxon>
        <taxon>Suessiales</taxon>
        <taxon>Symbiodiniaceae</taxon>
        <taxon>Durusdinium</taxon>
    </lineage>
</organism>
<dbReference type="Proteomes" id="UP001642464">
    <property type="component" value="Unassembled WGS sequence"/>
</dbReference>
<reference evidence="2 3" key="1">
    <citation type="submission" date="2024-02" db="EMBL/GenBank/DDBJ databases">
        <authorList>
            <person name="Chen Y."/>
            <person name="Shah S."/>
            <person name="Dougan E. K."/>
            <person name="Thang M."/>
            <person name="Chan C."/>
        </authorList>
    </citation>
    <scope>NUCLEOTIDE SEQUENCE [LARGE SCALE GENOMIC DNA]</scope>
</reference>
<evidence type="ECO:0000313" key="3">
    <source>
        <dbReference type="Proteomes" id="UP001642464"/>
    </source>
</evidence>
<feature type="domain" description="DUF6816" evidence="1">
    <location>
        <begin position="87"/>
        <end position="288"/>
    </location>
</feature>
<evidence type="ECO:0000313" key="2">
    <source>
        <dbReference type="EMBL" id="CAK8994737.1"/>
    </source>
</evidence>
<protein>
    <submittedName>
        <fullName evidence="2">GABA transporter 1</fullName>
    </submittedName>
</protein>
<dbReference type="Pfam" id="PF20670">
    <property type="entry name" value="DUF6816"/>
    <property type="match status" value="1"/>
</dbReference>
<gene>
    <name evidence="2" type="ORF">SCF082_LOCUS4052</name>
</gene>
<accession>A0ABP0HWZ2</accession>
<keyword evidence="3" id="KW-1185">Reference proteome</keyword>
<proteinExistence type="predicted"/>
<name>A0ABP0HWZ2_9DINO</name>